<dbReference type="GO" id="GO:0003723">
    <property type="term" value="F:RNA binding"/>
    <property type="evidence" value="ECO:0007669"/>
    <property type="project" value="TreeGrafter"/>
</dbReference>
<feature type="compositionally biased region" description="Basic and acidic residues" evidence="2">
    <location>
        <begin position="10"/>
        <end position="21"/>
    </location>
</feature>
<feature type="region of interest" description="Disordered" evidence="2">
    <location>
        <begin position="35"/>
        <end position="160"/>
    </location>
</feature>
<dbReference type="GO" id="GO:0005684">
    <property type="term" value="C:U2-type spliceosomal complex"/>
    <property type="evidence" value="ECO:0007669"/>
    <property type="project" value="TreeGrafter"/>
</dbReference>
<dbReference type="PANTHER" id="PTHR31809">
    <property type="entry name" value="BUD13 HOMOLOG"/>
    <property type="match status" value="1"/>
</dbReference>
<organism evidence="3 4">
    <name type="scientific">Chlorella sorokiniana</name>
    <name type="common">Freshwater green alga</name>
    <dbReference type="NCBI Taxonomy" id="3076"/>
    <lineage>
        <taxon>Eukaryota</taxon>
        <taxon>Viridiplantae</taxon>
        <taxon>Chlorophyta</taxon>
        <taxon>core chlorophytes</taxon>
        <taxon>Trebouxiophyceae</taxon>
        <taxon>Chlorellales</taxon>
        <taxon>Chlorellaceae</taxon>
        <taxon>Chlorella clade</taxon>
        <taxon>Chlorella</taxon>
    </lineage>
</organism>
<dbReference type="STRING" id="3076.A0A2P6U040"/>
<dbReference type="InterPro" id="IPR051112">
    <property type="entry name" value="CWC26_splicing_factor"/>
</dbReference>
<dbReference type="GO" id="GO:0000398">
    <property type="term" value="P:mRNA splicing, via spliceosome"/>
    <property type="evidence" value="ECO:0007669"/>
    <property type="project" value="TreeGrafter"/>
</dbReference>
<dbReference type="EMBL" id="LHPG02000003">
    <property type="protein sequence ID" value="PRW59685.1"/>
    <property type="molecule type" value="Genomic_DNA"/>
</dbReference>
<feature type="region of interest" description="Disordered" evidence="2">
    <location>
        <begin position="1"/>
        <end position="21"/>
    </location>
</feature>
<evidence type="ECO:0000256" key="1">
    <source>
        <dbReference type="ARBA" id="ARBA00011069"/>
    </source>
</evidence>
<dbReference type="PANTHER" id="PTHR31809:SF0">
    <property type="entry name" value="BUD13 HOMOLOG"/>
    <property type="match status" value="1"/>
</dbReference>
<evidence type="ECO:0000256" key="2">
    <source>
        <dbReference type="SAM" id="MobiDB-lite"/>
    </source>
</evidence>
<dbReference type="Proteomes" id="UP000239899">
    <property type="component" value="Unassembled WGS sequence"/>
</dbReference>
<evidence type="ECO:0000313" key="3">
    <source>
        <dbReference type="EMBL" id="PRW59685.1"/>
    </source>
</evidence>
<feature type="compositionally biased region" description="Basic and acidic residues" evidence="2">
    <location>
        <begin position="100"/>
        <end position="118"/>
    </location>
</feature>
<dbReference type="OrthoDB" id="6022at2759"/>
<accession>A0A2P6U040</accession>
<comment type="similarity">
    <text evidence="1">Belongs to the CWC26 family.</text>
</comment>
<dbReference type="InterPro" id="IPR018609">
    <property type="entry name" value="Bud13"/>
</dbReference>
<comment type="caution">
    <text evidence="3">The sequence shown here is derived from an EMBL/GenBank/DDBJ whole genome shotgun (WGS) entry which is preliminary data.</text>
</comment>
<reference evidence="3 4" key="1">
    <citation type="journal article" date="2018" name="Plant J.">
        <title>Genome sequences of Chlorella sorokiniana UTEX 1602 and Micractinium conductrix SAG 241.80: implications to maltose excretion by a green alga.</title>
        <authorList>
            <person name="Arriola M.B."/>
            <person name="Velmurugan N."/>
            <person name="Zhang Y."/>
            <person name="Plunkett M.H."/>
            <person name="Hondzo H."/>
            <person name="Barney B.M."/>
        </authorList>
    </citation>
    <scope>NUCLEOTIDE SEQUENCE [LARGE SCALE GENOMIC DNA]</scope>
    <source>
        <strain evidence="4">UTEX 1602</strain>
    </source>
</reference>
<keyword evidence="4" id="KW-1185">Reference proteome</keyword>
<name>A0A2P6U040_CHLSO</name>
<dbReference type="GO" id="GO:0070274">
    <property type="term" value="C:RES complex"/>
    <property type="evidence" value="ECO:0007669"/>
    <property type="project" value="TreeGrafter"/>
</dbReference>
<dbReference type="Pfam" id="PF09736">
    <property type="entry name" value="Bud13"/>
    <property type="match status" value="1"/>
</dbReference>
<proteinExistence type="inferred from homology"/>
<gene>
    <name evidence="3" type="ORF">C2E21_1429</name>
</gene>
<evidence type="ECO:0000313" key="4">
    <source>
        <dbReference type="Proteomes" id="UP000239899"/>
    </source>
</evidence>
<dbReference type="AlphaFoldDB" id="A0A2P6U040"/>
<feature type="compositionally biased region" description="Low complexity" evidence="2">
    <location>
        <begin position="70"/>
        <end position="84"/>
    </location>
</feature>
<sequence length="377" mass="42054">MFKGLSTLRAAEKKADAPVSEKAKALQAYLAAQYGAGAEAEKKKKKKKKKRPEAGGPGLKILDQDVSGFAAAEAQRAAGPPAAASDEEDEDQPVVVNAEEAERLKLLAEREKNRDASPPRRQRGAADADASPPRKRRGEESEEEGAEAKRRRMMSDGTIAGMVSGRELMAEMAAKRERERQRFADLEADVTGRGAQTVFRDKEGRRVSKEEYLEQQAAAKKKAQYDSEAQLEWGGGLKQRVEAQERVSAMAAEAAKPFARSADDVELDTMHRRRTRWGDPMAGLVKAPPPELAAPASLVERHADRMKKSGFIIPQEVPKHSWLRRGVGPPSNRYNIRPGRHWDGVDRGNGFEREMFKRQTELRRREQEAFMWAQDDM</sequence>
<protein>
    <submittedName>
        <fullName evidence="3">BUD13-like protein</fullName>
    </submittedName>
</protein>